<comment type="similarity">
    <text evidence="1 5 6">Belongs to the peptidase S8 family.</text>
</comment>
<dbReference type="InterPro" id="IPR023827">
    <property type="entry name" value="Peptidase_S8_Asp-AS"/>
</dbReference>
<protein>
    <submittedName>
        <fullName evidence="8">Subtilisin family serine protease</fullName>
    </submittedName>
</protein>
<dbReference type="GO" id="GO:0004252">
    <property type="term" value="F:serine-type endopeptidase activity"/>
    <property type="evidence" value="ECO:0007669"/>
    <property type="project" value="UniProtKB-UniRule"/>
</dbReference>
<evidence type="ECO:0000313" key="8">
    <source>
        <dbReference type="EMBL" id="NYI07692.1"/>
    </source>
</evidence>
<evidence type="ECO:0000313" key="9">
    <source>
        <dbReference type="Proteomes" id="UP000567795"/>
    </source>
</evidence>
<dbReference type="RefSeq" id="WP_246451248.1">
    <property type="nucleotide sequence ID" value="NZ_JACBZD010000002.1"/>
</dbReference>
<evidence type="ECO:0000256" key="4">
    <source>
        <dbReference type="ARBA" id="ARBA00022825"/>
    </source>
</evidence>
<accession>A0A853ABE3</accession>
<feature type="domain" description="Peptidase S8/S53" evidence="7">
    <location>
        <begin position="187"/>
        <end position="439"/>
    </location>
</feature>
<dbReference type="PANTHER" id="PTHR43806">
    <property type="entry name" value="PEPTIDASE S8"/>
    <property type="match status" value="1"/>
</dbReference>
<dbReference type="PANTHER" id="PTHR43806:SF11">
    <property type="entry name" value="CEREVISIN-RELATED"/>
    <property type="match status" value="1"/>
</dbReference>
<sequence>MNQHSAGGSARRERLSMADAGVRKRAEEYTDRFLVLLDPQATDEGMAALRSRAGIARAQRVGGAEAKEAPEALQRGDAVVFDKLGVGVVTAAPDQRQALRTTARDEPAILAAERERVVYASQVTTLPAGATVDYLKGYQEGVEELVNHALRRFEESTVGAARAAAVEEAQATWGLQATRVTESAFSGKGVKVAVLDTGVDVTHPDLADHIGKAISFVPGESVKDVQGHGTHCIGTACGPREPHTLPRYGVAHEAEICAYKVLDDSGSGTDSQILGGIEAAIGHDCRVISMSLGAPTFVGQRFSQVFENVALRALEAGTVIVAAAGNESERPDSIQPVAHPANCPSILAVGALDQNQAVAFFSDAGLNPDGGQVDIAAPGVDVLSAAPQPLMHQRMSGTSMATPHVAGILALIAEAHPQATSAAELKTLLLTKARRLPLASVDVGVGLTQAP</sequence>
<dbReference type="EMBL" id="JACBZD010000002">
    <property type="protein sequence ID" value="NYI07692.1"/>
    <property type="molecule type" value="Genomic_DNA"/>
</dbReference>
<comment type="caution">
    <text evidence="8">The sequence shown here is derived from an EMBL/GenBank/DDBJ whole genome shotgun (WGS) entry which is preliminary data.</text>
</comment>
<dbReference type="PROSITE" id="PS51892">
    <property type="entry name" value="SUBTILASE"/>
    <property type="match status" value="1"/>
</dbReference>
<evidence type="ECO:0000256" key="1">
    <source>
        <dbReference type="ARBA" id="ARBA00011073"/>
    </source>
</evidence>
<evidence type="ECO:0000256" key="2">
    <source>
        <dbReference type="ARBA" id="ARBA00022670"/>
    </source>
</evidence>
<dbReference type="PROSITE" id="PS00136">
    <property type="entry name" value="SUBTILASE_ASP"/>
    <property type="match status" value="1"/>
</dbReference>
<feature type="active site" description="Charge relay system" evidence="5">
    <location>
        <position position="228"/>
    </location>
</feature>
<dbReference type="InterPro" id="IPR015500">
    <property type="entry name" value="Peptidase_S8_subtilisin-rel"/>
</dbReference>
<dbReference type="InterPro" id="IPR000209">
    <property type="entry name" value="Peptidase_S8/S53_dom"/>
</dbReference>
<dbReference type="Gene3D" id="3.40.50.200">
    <property type="entry name" value="Peptidase S8/S53 domain"/>
    <property type="match status" value="1"/>
</dbReference>
<dbReference type="SUPFAM" id="SSF52743">
    <property type="entry name" value="Subtilisin-like"/>
    <property type="match status" value="1"/>
</dbReference>
<reference evidence="8 9" key="1">
    <citation type="submission" date="2020-07" db="EMBL/GenBank/DDBJ databases">
        <title>Sequencing the genomes of 1000 actinobacteria strains.</title>
        <authorList>
            <person name="Klenk H.-P."/>
        </authorList>
    </citation>
    <scope>NUCLEOTIDE SEQUENCE [LARGE SCALE GENOMIC DNA]</scope>
    <source>
        <strain evidence="8 9">DSM 42178</strain>
    </source>
</reference>
<proteinExistence type="inferred from homology"/>
<organism evidence="8 9">
    <name type="scientific">Allostreptomyces psammosilenae</name>
    <dbReference type="NCBI Taxonomy" id="1892865"/>
    <lineage>
        <taxon>Bacteria</taxon>
        <taxon>Bacillati</taxon>
        <taxon>Actinomycetota</taxon>
        <taxon>Actinomycetes</taxon>
        <taxon>Kitasatosporales</taxon>
        <taxon>Streptomycetaceae</taxon>
        <taxon>Allostreptomyces</taxon>
    </lineage>
</organism>
<dbReference type="AlphaFoldDB" id="A0A853ABE3"/>
<dbReference type="PRINTS" id="PR00723">
    <property type="entry name" value="SUBTILISIN"/>
</dbReference>
<feature type="active site" description="Charge relay system" evidence="5">
    <location>
        <position position="196"/>
    </location>
</feature>
<dbReference type="PROSITE" id="PS00138">
    <property type="entry name" value="SUBTILASE_SER"/>
    <property type="match status" value="1"/>
</dbReference>
<evidence type="ECO:0000256" key="6">
    <source>
        <dbReference type="RuleBase" id="RU003355"/>
    </source>
</evidence>
<dbReference type="Pfam" id="PF00082">
    <property type="entry name" value="Peptidase_S8"/>
    <property type="match status" value="1"/>
</dbReference>
<dbReference type="InterPro" id="IPR036852">
    <property type="entry name" value="Peptidase_S8/S53_dom_sf"/>
</dbReference>
<gene>
    <name evidence="8" type="ORF">FHU37_004721</name>
</gene>
<keyword evidence="2 5" id="KW-0645">Protease</keyword>
<name>A0A853ABE3_9ACTN</name>
<feature type="active site" description="Charge relay system" evidence="5">
    <location>
        <position position="399"/>
    </location>
</feature>
<evidence type="ECO:0000256" key="5">
    <source>
        <dbReference type="PROSITE-ProRule" id="PRU01240"/>
    </source>
</evidence>
<dbReference type="InterPro" id="IPR050131">
    <property type="entry name" value="Peptidase_S8_subtilisin-like"/>
</dbReference>
<keyword evidence="9" id="KW-1185">Reference proteome</keyword>
<evidence type="ECO:0000256" key="3">
    <source>
        <dbReference type="ARBA" id="ARBA00022801"/>
    </source>
</evidence>
<keyword evidence="4 5" id="KW-0720">Serine protease</keyword>
<evidence type="ECO:0000259" key="7">
    <source>
        <dbReference type="Pfam" id="PF00082"/>
    </source>
</evidence>
<dbReference type="InterPro" id="IPR023828">
    <property type="entry name" value="Peptidase_S8_Ser-AS"/>
</dbReference>
<keyword evidence="3 5" id="KW-0378">Hydrolase</keyword>
<dbReference type="Proteomes" id="UP000567795">
    <property type="component" value="Unassembled WGS sequence"/>
</dbReference>
<dbReference type="GO" id="GO:0006508">
    <property type="term" value="P:proteolysis"/>
    <property type="evidence" value="ECO:0007669"/>
    <property type="project" value="UniProtKB-KW"/>
</dbReference>